<dbReference type="EMBL" id="QJKJ01018115">
    <property type="protein sequence ID" value="RDX57847.1"/>
    <property type="molecule type" value="Genomic_DNA"/>
</dbReference>
<accession>A0A371DZ60</accession>
<evidence type="ECO:0000256" key="1">
    <source>
        <dbReference type="SAM" id="Phobius"/>
    </source>
</evidence>
<name>A0A371DZ60_MUCPR</name>
<dbReference type="Proteomes" id="UP000257109">
    <property type="component" value="Unassembled WGS sequence"/>
</dbReference>
<feature type="non-terminal residue" evidence="2">
    <location>
        <position position="1"/>
    </location>
</feature>
<sequence length="62" mass="7011">MVAWWYPPTARQMAVSGGVFVVGVSLFGVGAYFSFLNVGPQQERVKARREAIRDYLKKRFGD</sequence>
<feature type="transmembrane region" description="Helical" evidence="1">
    <location>
        <begin position="20"/>
        <end position="39"/>
    </location>
</feature>
<comment type="caution">
    <text evidence="2">The sequence shown here is derived from an EMBL/GenBank/DDBJ whole genome shotgun (WGS) entry which is preliminary data.</text>
</comment>
<keyword evidence="3" id="KW-1185">Reference proteome</keyword>
<gene>
    <name evidence="2" type="ORF">CR513_62882</name>
</gene>
<dbReference type="OrthoDB" id="1898956at2759"/>
<keyword evidence="1" id="KW-0472">Membrane</keyword>
<protein>
    <submittedName>
        <fullName evidence="2">Uncharacterized protein</fullName>
    </submittedName>
</protein>
<proteinExistence type="predicted"/>
<dbReference type="AlphaFoldDB" id="A0A371DZ60"/>
<keyword evidence="1" id="KW-1133">Transmembrane helix</keyword>
<evidence type="ECO:0000313" key="3">
    <source>
        <dbReference type="Proteomes" id="UP000257109"/>
    </source>
</evidence>
<reference evidence="2" key="1">
    <citation type="submission" date="2018-05" db="EMBL/GenBank/DDBJ databases">
        <title>Draft genome of Mucuna pruriens seed.</title>
        <authorList>
            <person name="Nnadi N.E."/>
            <person name="Vos R."/>
            <person name="Hasami M.H."/>
            <person name="Devisetty U.K."/>
            <person name="Aguiy J.C."/>
        </authorList>
    </citation>
    <scope>NUCLEOTIDE SEQUENCE [LARGE SCALE GENOMIC DNA]</scope>
    <source>
        <strain evidence="2">JCA_2017</strain>
    </source>
</reference>
<organism evidence="2 3">
    <name type="scientific">Mucuna pruriens</name>
    <name type="common">Velvet bean</name>
    <name type="synonym">Dolichos pruriens</name>
    <dbReference type="NCBI Taxonomy" id="157652"/>
    <lineage>
        <taxon>Eukaryota</taxon>
        <taxon>Viridiplantae</taxon>
        <taxon>Streptophyta</taxon>
        <taxon>Embryophyta</taxon>
        <taxon>Tracheophyta</taxon>
        <taxon>Spermatophyta</taxon>
        <taxon>Magnoliopsida</taxon>
        <taxon>eudicotyledons</taxon>
        <taxon>Gunneridae</taxon>
        <taxon>Pentapetalae</taxon>
        <taxon>rosids</taxon>
        <taxon>fabids</taxon>
        <taxon>Fabales</taxon>
        <taxon>Fabaceae</taxon>
        <taxon>Papilionoideae</taxon>
        <taxon>50 kb inversion clade</taxon>
        <taxon>NPAAA clade</taxon>
        <taxon>indigoferoid/millettioid clade</taxon>
        <taxon>Phaseoleae</taxon>
        <taxon>Mucuna</taxon>
    </lineage>
</organism>
<keyword evidence="1" id="KW-0812">Transmembrane</keyword>
<evidence type="ECO:0000313" key="2">
    <source>
        <dbReference type="EMBL" id="RDX57847.1"/>
    </source>
</evidence>